<evidence type="ECO:0000313" key="8">
    <source>
        <dbReference type="EMBL" id="CAB9501948.1"/>
    </source>
</evidence>
<dbReference type="InterPro" id="IPR037272">
    <property type="entry name" value="SNS_sf"/>
</dbReference>
<evidence type="ECO:0000313" key="9">
    <source>
        <dbReference type="Proteomes" id="UP001153069"/>
    </source>
</evidence>
<dbReference type="AlphaFoldDB" id="A0A9N8DFC4"/>
<proteinExistence type="predicted"/>
<feature type="transmembrane region" description="Helical" evidence="7">
    <location>
        <begin position="44"/>
        <end position="66"/>
    </location>
</feature>
<feature type="transmembrane region" description="Helical" evidence="7">
    <location>
        <begin position="371"/>
        <end position="388"/>
    </location>
</feature>
<feature type="transmembrane region" description="Helical" evidence="7">
    <location>
        <begin position="233"/>
        <end position="255"/>
    </location>
</feature>
<feature type="transmembrane region" description="Helical" evidence="7">
    <location>
        <begin position="400"/>
        <end position="423"/>
    </location>
</feature>
<dbReference type="Proteomes" id="UP001153069">
    <property type="component" value="Unassembled WGS sequence"/>
</dbReference>
<dbReference type="InterPro" id="IPR000175">
    <property type="entry name" value="Na/ntran_symport"/>
</dbReference>
<feature type="transmembrane region" description="Helical" evidence="7">
    <location>
        <begin position="435"/>
        <end position="454"/>
    </location>
</feature>
<feature type="transmembrane region" description="Helical" evidence="7">
    <location>
        <begin position="567"/>
        <end position="589"/>
    </location>
</feature>
<reference evidence="8" key="1">
    <citation type="submission" date="2020-06" db="EMBL/GenBank/DDBJ databases">
        <authorList>
            <consortium name="Plant Systems Biology data submission"/>
        </authorList>
    </citation>
    <scope>NUCLEOTIDE SEQUENCE</scope>
    <source>
        <strain evidence="8">D6</strain>
    </source>
</reference>
<sequence>MTELKREQWSSRLAFYFAAIGAAVGFGNVWRFPALSVTYGGGAFFIPYLLALFFIGIPILILEIGFGQFFQTGDVNVFGGFHPRMRGVGVASVAAGFMLVVYYSMLIAWVVHAFFDSFGSDDPWGHPDTNGTVAVEYFVGEIIGAKTLGDDGRPTRMVWANVGCAALVWTMCFLGTAFGVQWVGRITYFTMGLPIVLLFVFLIRGLTLEGYQDGIKEYIGVWDLSVLTEQGDVWSTAVSQIFFSIGVTFGIMTAFGSYCPRGDPVTINAFVIALSNSMFSFISGFAVFAALGHLSHTSGIPVTELPYAGFSLVFGTWPVVLGTLPGGEHWVRLLFFDLFLLGIDSAFAFNEAISTVILDTKFFQGTAKWKVHFGISFCGFLLSLMYATDAGLNFLDIIDFYINFVMLIVGFFECFAAGWVYGIEKTVAKCGAPAVGAYMTANFAGLFIACGIWFGVDEGAVWKGIIALLVWYNVFLGISVVLLQNFIKSSGEELSLSEGLWALTFENIFDLKERIRPVTQNIPGIWCILIKQFIPHILIILFINLAQSETDEGLPIFGNYGGYADKPYQVMGILTFVVVVFCFTLGFVLPQAYAPLALPPGHFALTPDGAGDEQPAEQEQPVKEVEEVEDTLNVEETKGEKLSEDNLSENDGQQGPTIEA</sequence>
<keyword evidence="4 7" id="KW-1133">Transmembrane helix</keyword>
<dbReference type="SUPFAM" id="SSF161070">
    <property type="entry name" value="SNF-like"/>
    <property type="match status" value="1"/>
</dbReference>
<feature type="transmembrane region" description="Helical" evidence="7">
    <location>
        <begin position="330"/>
        <end position="350"/>
    </location>
</feature>
<feature type="transmembrane region" description="Helical" evidence="7">
    <location>
        <begin position="524"/>
        <end position="547"/>
    </location>
</feature>
<evidence type="ECO:0000256" key="1">
    <source>
        <dbReference type="ARBA" id="ARBA00004141"/>
    </source>
</evidence>
<dbReference type="PROSITE" id="PS50267">
    <property type="entry name" value="NA_NEUROTRAN_SYMP_3"/>
    <property type="match status" value="1"/>
</dbReference>
<dbReference type="Pfam" id="PF00209">
    <property type="entry name" value="SNF"/>
    <property type="match status" value="1"/>
</dbReference>
<evidence type="ECO:0000256" key="7">
    <source>
        <dbReference type="SAM" id="Phobius"/>
    </source>
</evidence>
<feature type="transmembrane region" description="Helical" evidence="7">
    <location>
        <begin position="186"/>
        <end position="206"/>
    </location>
</feature>
<feature type="transmembrane region" description="Helical" evidence="7">
    <location>
        <begin position="87"/>
        <end position="115"/>
    </location>
</feature>
<dbReference type="EMBL" id="CAICTM010000122">
    <property type="protein sequence ID" value="CAB9501948.1"/>
    <property type="molecule type" value="Genomic_DNA"/>
</dbReference>
<gene>
    <name evidence="8" type="ORF">SEMRO_123_G059420.1</name>
</gene>
<dbReference type="PANTHER" id="PTHR11616:SF240">
    <property type="entry name" value="BLOATED TUBULES, ISOFORM B-RELATED"/>
    <property type="match status" value="1"/>
</dbReference>
<feature type="transmembrane region" description="Helical" evidence="7">
    <location>
        <begin position="460"/>
        <end position="483"/>
    </location>
</feature>
<feature type="transmembrane region" description="Helical" evidence="7">
    <location>
        <begin position="158"/>
        <end position="179"/>
    </location>
</feature>
<comment type="subcellular location">
    <subcellularLocation>
        <location evidence="1">Membrane</location>
        <topology evidence="1">Multi-pass membrane protein</topology>
    </subcellularLocation>
</comment>
<protein>
    <submittedName>
        <fullName evidence="8">Chloride-dependent neutral and basic amino acid transporter B</fullName>
    </submittedName>
</protein>
<evidence type="ECO:0000256" key="6">
    <source>
        <dbReference type="SAM" id="MobiDB-lite"/>
    </source>
</evidence>
<comment type="caution">
    <text evidence="8">The sequence shown here is derived from an EMBL/GenBank/DDBJ whole genome shotgun (WGS) entry which is preliminary data.</text>
</comment>
<dbReference type="PANTHER" id="PTHR11616">
    <property type="entry name" value="SODIUM/CHLORIDE DEPENDENT TRANSPORTER"/>
    <property type="match status" value="1"/>
</dbReference>
<evidence type="ECO:0000256" key="3">
    <source>
        <dbReference type="ARBA" id="ARBA00022692"/>
    </source>
</evidence>
<feature type="compositionally biased region" description="Basic and acidic residues" evidence="6">
    <location>
        <begin position="635"/>
        <end position="644"/>
    </location>
</feature>
<keyword evidence="9" id="KW-1185">Reference proteome</keyword>
<feature type="region of interest" description="Disordered" evidence="6">
    <location>
        <begin position="605"/>
        <end position="660"/>
    </location>
</feature>
<dbReference type="NCBIfam" id="NF037979">
    <property type="entry name" value="Na_transp"/>
    <property type="match status" value="1"/>
</dbReference>
<feature type="compositionally biased region" description="Polar residues" evidence="6">
    <location>
        <begin position="649"/>
        <end position="660"/>
    </location>
</feature>
<accession>A0A9N8DFC4</accession>
<dbReference type="PRINTS" id="PR00176">
    <property type="entry name" value="NANEUSMPORT"/>
</dbReference>
<dbReference type="GO" id="GO:0035725">
    <property type="term" value="P:sodium ion transmembrane transport"/>
    <property type="evidence" value="ECO:0007669"/>
    <property type="project" value="TreeGrafter"/>
</dbReference>
<name>A0A9N8DFC4_9STRA</name>
<keyword evidence="2" id="KW-0813">Transport</keyword>
<feature type="transmembrane region" description="Helical" evidence="7">
    <location>
        <begin position="12"/>
        <end position="32"/>
    </location>
</feature>
<keyword evidence="5 7" id="KW-0472">Membrane</keyword>
<dbReference type="OrthoDB" id="6581954at2759"/>
<evidence type="ECO:0000256" key="5">
    <source>
        <dbReference type="ARBA" id="ARBA00023136"/>
    </source>
</evidence>
<organism evidence="8 9">
    <name type="scientific">Seminavis robusta</name>
    <dbReference type="NCBI Taxonomy" id="568900"/>
    <lineage>
        <taxon>Eukaryota</taxon>
        <taxon>Sar</taxon>
        <taxon>Stramenopiles</taxon>
        <taxon>Ochrophyta</taxon>
        <taxon>Bacillariophyta</taxon>
        <taxon>Bacillariophyceae</taxon>
        <taxon>Bacillariophycidae</taxon>
        <taxon>Naviculales</taxon>
        <taxon>Naviculaceae</taxon>
        <taxon>Seminavis</taxon>
    </lineage>
</organism>
<evidence type="ECO:0000256" key="2">
    <source>
        <dbReference type="ARBA" id="ARBA00022448"/>
    </source>
</evidence>
<feature type="transmembrane region" description="Helical" evidence="7">
    <location>
        <begin position="267"/>
        <end position="291"/>
    </location>
</feature>
<evidence type="ECO:0000256" key="4">
    <source>
        <dbReference type="ARBA" id="ARBA00022989"/>
    </source>
</evidence>
<keyword evidence="3 7" id="KW-0812">Transmembrane</keyword>
<dbReference type="GO" id="GO:0005886">
    <property type="term" value="C:plasma membrane"/>
    <property type="evidence" value="ECO:0007669"/>
    <property type="project" value="TreeGrafter"/>
</dbReference>